<sequence>MIINTLLFLLFLLHHASSHSLNRITPSQPLRDGDVLLSDTATFALGFFTPSNSSRNRYVGIWFNKVSTQTVVWVANRDNPLNGTSGFLSINTHRNLVVSLNNTRTGLNPVWSSNGSFSSSSSITNTFAKLLDTGNLVLIEEDGGIQRILWQSFDYPCDTLMPFMKLGLERNTGLNRFLTSWKSSDDPGFGNVSYRIDPTGYPQLYTYRNGNPIWRVGSWTGKRWSGVPDMTPNFIFTVVFVNNATEVTIMYGVKDPSVFTRMVLENSGQVRRTTWQPQEHRWFEIWNGPKEDCDNFRRCGSNSNCNPYNPQTFECQCLPGFEPKNPREWYLRDGSDGCVRKKNVSTCRSGEGFVKLARVKVPDTSKARVDLSLSMKQCKDKCLGDCSCASYTAANEISLTGCMTWHADMEDVRTYSSVGQDLYVRVDAVELAKYRKKKPFGSLGMKGMISLLVVSILLVLFLVTSLIYCLIKNKKQGRRRSKNLFNYNFENSPSMDDFSSGKNLDLPLFDLTDIAAATENFSDDNKLGQGGFGSVYKGLLSNGMAIAVKRLSKYSGQGIEEFKNEVVLIAKLQHRNLVRILGCCIQGEEKMLIYEYLPNKSLDFFIFDQESKLQLDWRKRFDIICGIARGILYLHQDSRLRIIHRDLKASNVLLDSELKPKIADFGMARIFGGDQIEVNTKRVVGTYGYMSPEYAMEGLFSVKSDVYSFGVLLLEIVTSKKNSGHYEEITSTLVGHIWDLWREDRAMEIVDPSLLVEDDGCPNEILKCIQIGLLCVQDYAVDRPTMSTVVSMLGNDSSLPSPKQPAFIFKRNKPGDKSNPSTSEGFNSVNEMSTTIVEAR</sequence>
<evidence type="ECO:0000256" key="4">
    <source>
        <dbReference type="ARBA" id="ARBA00022536"/>
    </source>
</evidence>
<dbReference type="Pfam" id="PF08276">
    <property type="entry name" value="PAN_2"/>
    <property type="match status" value="1"/>
</dbReference>
<comment type="catalytic activity">
    <reaction evidence="17 19">
        <text>L-threonyl-[protein] + ATP = O-phospho-L-threonyl-[protein] + ADP + H(+)</text>
        <dbReference type="Rhea" id="RHEA:46608"/>
        <dbReference type="Rhea" id="RHEA-COMP:11060"/>
        <dbReference type="Rhea" id="RHEA-COMP:11605"/>
        <dbReference type="ChEBI" id="CHEBI:15378"/>
        <dbReference type="ChEBI" id="CHEBI:30013"/>
        <dbReference type="ChEBI" id="CHEBI:30616"/>
        <dbReference type="ChEBI" id="CHEBI:61977"/>
        <dbReference type="ChEBI" id="CHEBI:456216"/>
        <dbReference type="EC" id="2.7.11.1"/>
    </reaction>
</comment>
<dbReference type="SUPFAM" id="SSF56112">
    <property type="entry name" value="Protein kinase-like (PK-like)"/>
    <property type="match status" value="1"/>
</dbReference>
<keyword evidence="11 19" id="KW-0067">ATP-binding</keyword>
<keyword evidence="15" id="KW-0675">Receptor</keyword>
<dbReference type="PROSITE" id="PS50026">
    <property type="entry name" value="EGF_3"/>
    <property type="match status" value="1"/>
</dbReference>
<dbReference type="CDD" id="cd01098">
    <property type="entry name" value="PAN_AP_plant"/>
    <property type="match status" value="1"/>
</dbReference>
<feature type="compositionally biased region" description="Polar residues" evidence="22">
    <location>
        <begin position="818"/>
        <end position="832"/>
    </location>
</feature>
<dbReference type="PROSITE" id="PS00107">
    <property type="entry name" value="PROTEIN_KINASE_ATP"/>
    <property type="match status" value="1"/>
</dbReference>
<dbReference type="GO" id="GO:0005886">
    <property type="term" value="C:plasma membrane"/>
    <property type="evidence" value="ECO:0007669"/>
    <property type="project" value="UniProtKB-SubCell"/>
</dbReference>
<dbReference type="FunFam" id="3.30.200.20:FF:000330">
    <property type="entry name" value="G-type lectin S-receptor-like serine/threonine-protein kinase At4g03230"/>
    <property type="match status" value="1"/>
</dbReference>
<evidence type="ECO:0000313" key="30">
    <source>
        <dbReference type="Proteomes" id="UP001293593"/>
    </source>
</evidence>
<dbReference type="CDD" id="cd00028">
    <property type="entry name" value="B_lectin"/>
    <property type="match status" value="1"/>
</dbReference>
<dbReference type="GO" id="GO:0030246">
    <property type="term" value="F:carbohydrate binding"/>
    <property type="evidence" value="ECO:0007669"/>
    <property type="project" value="UniProtKB-KW"/>
</dbReference>
<dbReference type="SMART" id="SM00108">
    <property type="entry name" value="B_lectin"/>
    <property type="match status" value="1"/>
</dbReference>
<evidence type="ECO:0000256" key="19">
    <source>
        <dbReference type="PIRNR" id="PIRNR000641"/>
    </source>
</evidence>
<reference evidence="29" key="1">
    <citation type="submission" date="2023-10" db="EMBL/GenBank/DDBJ databases">
        <title>Chromosome-level genome of the transformable northern wattle, Acacia crassicarpa.</title>
        <authorList>
            <person name="Massaro I."/>
            <person name="Sinha N.R."/>
            <person name="Poethig S."/>
            <person name="Leichty A.R."/>
        </authorList>
    </citation>
    <scope>NUCLEOTIDE SEQUENCE</scope>
    <source>
        <strain evidence="29">Acra3RX</strain>
        <tissue evidence="29">Leaf</tissue>
    </source>
</reference>
<dbReference type="InterPro" id="IPR011009">
    <property type="entry name" value="Kinase-like_dom_sf"/>
</dbReference>
<keyword evidence="10 19" id="KW-0418">Kinase</keyword>
<evidence type="ECO:0000256" key="12">
    <source>
        <dbReference type="ARBA" id="ARBA00022989"/>
    </source>
</evidence>
<evidence type="ECO:0000256" key="15">
    <source>
        <dbReference type="ARBA" id="ARBA00023170"/>
    </source>
</evidence>
<feature type="binding site" evidence="21">
    <location>
        <position position="549"/>
    </location>
    <ligand>
        <name>ATP</name>
        <dbReference type="ChEBI" id="CHEBI:30616"/>
    </ligand>
</feature>
<evidence type="ECO:0000256" key="13">
    <source>
        <dbReference type="ARBA" id="ARBA00023136"/>
    </source>
</evidence>
<evidence type="ECO:0000256" key="24">
    <source>
        <dbReference type="SAM" id="SignalP"/>
    </source>
</evidence>
<feature type="domain" description="Protein kinase" evidence="25">
    <location>
        <begin position="521"/>
        <end position="807"/>
    </location>
</feature>
<evidence type="ECO:0000256" key="21">
    <source>
        <dbReference type="PROSITE-ProRule" id="PRU10141"/>
    </source>
</evidence>
<evidence type="ECO:0000256" key="9">
    <source>
        <dbReference type="ARBA" id="ARBA00022741"/>
    </source>
</evidence>
<evidence type="ECO:0000256" key="8">
    <source>
        <dbReference type="ARBA" id="ARBA00022734"/>
    </source>
</evidence>
<dbReference type="SMART" id="SM00473">
    <property type="entry name" value="PAN_AP"/>
    <property type="match status" value="1"/>
</dbReference>
<keyword evidence="9 19" id="KW-0547">Nucleotide-binding</keyword>
<keyword evidence="3 19" id="KW-0723">Serine/threonine-protein kinase</keyword>
<proteinExistence type="inferred from homology"/>
<evidence type="ECO:0000256" key="14">
    <source>
        <dbReference type="ARBA" id="ARBA00023157"/>
    </source>
</evidence>
<evidence type="ECO:0000259" key="26">
    <source>
        <dbReference type="PROSITE" id="PS50026"/>
    </source>
</evidence>
<keyword evidence="13 23" id="KW-0472">Membrane</keyword>
<dbReference type="CDD" id="cd14066">
    <property type="entry name" value="STKc_IRAK"/>
    <property type="match status" value="1"/>
</dbReference>
<dbReference type="Pfam" id="PF00954">
    <property type="entry name" value="S_locus_glycop"/>
    <property type="match status" value="1"/>
</dbReference>
<evidence type="ECO:0000256" key="11">
    <source>
        <dbReference type="ARBA" id="ARBA00022840"/>
    </source>
</evidence>
<dbReference type="InterPro" id="IPR021820">
    <property type="entry name" value="S-locus_recpt_kinase_C"/>
</dbReference>
<comment type="similarity">
    <text evidence="19">Belongs to the protein kinase superfamily. Ser/Thr protein kinase family.</text>
</comment>
<dbReference type="EMBL" id="JAWXYG010000014">
    <property type="protein sequence ID" value="KAK4254002.1"/>
    <property type="molecule type" value="Genomic_DNA"/>
</dbReference>
<gene>
    <name evidence="29" type="ORF">QN277_009439</name>
</gene>
<dbReference type="FunFam" id="2.90.10.10:FF:000005">
    <property type="entry name" value="G-type lectin S-receptor-like serine/threonine-protein kinase"/>
    <property type="match status" value="1"/>
</dbReference>
<evidence type="ECO:0000256" key="5">
    <source>
        <dbReference type="ARBA" id="ARBA00022679"/>
    </source>
</evidence>
<evidence type="ECO:0000313" key="29">
    <source>
        <dbReference type="EMBL" id="KAK4254002.1"/>
    </source>
</evidence>
<keyword evidence="30" id="KW-1185">Reference proteome</keyword>
<evidence type="ECO:0000256" key="1">
    <source>
        <dbReference type="ARBA" id="ARBA00004251"/>
    </source>
</evidence>
<comment type="caution">
    <text evidence="20">Lacks conserved residue(s) required for the propagation of feature annotation.</text>
</comment>
<evidence type="ECO:0000259" key="27">
    <source>
        <dbReference type="PROSITE" id="PS50927"/>
    </source>
</evidence>
<keyword evidence="12 23" id="KW-1133">Transmembrane helix</keyword>
<dbReference type="GO" id="GO:0048544">
    <property type="term" value="P:recognition of pollen"/>
    <property type="evidence" value="ECO:0007669"/>
    <property type="project" value="InterPro"/>
</dbReference>
<dbReference type="Gene3D" id="1.10.510.10">
    <property type="entry name" value="Transferase(Phosphotransferase) domain 1"/>
    <property type="match status" value="1"/>
</dbReference>
<dbReference type="EC" id="2.7.11.1" evidence="19"/>
<feature type="transmembrane region" description="Helical" evidence="23">
    <location>
        <begin position="448"/>
        <end position="471"/>
    </location>
</feature>
<evidence type="ECO:0000256" key="23">
    <source>
        <dbReference type="SAM" id="Phobius"/>
    </source>
</evidence>
<dbReference type="AlphaFoldDB" id="A0AAE1M5G7"/>
<evidence type="ECO:0000259" key="25">
    <source>
        <dbReference type="PROSITE" id="PS50011"/>
    </source>
</evidence>
<evidence type="ECO:0000256" key="10">
    <source>
        <dbReference type="ARBA" id="ARBA00022777"/>
    </source>
</evidence>
<evidence type="ECO:0000256" key="2">
    <source>
        <dbReference type="ARBA" id="ARBA00022475"/>
    </source>
</evidence>
<dbReference type="PANTHER" id="PTHR27002">
    <property type="entry name" value="RECEPTOR-LIKE SERINE/THREONINE-PROTEIN KINASE SD1-8"/>
    <property type="match status" value="1"/>
</dbReference>
<dbReference type="PIRSF" id="PIRSF000641">
    <property type="entry name" value="SRK"/>
    <property type="match status" value="1"/>
</dbReference>
<dbReference type="PROSITE" id="PS50948">
    <property type="entry name" value="PAN"/>
    <property type="match status" value="1"/>
</dbReference>
<accession>A0AAE1M5G7</accession>
<feature type="domain" description="Bulb-type lectin" evidence="27">
    <location>
        <begin position="21"/>
        <end position="151"/>
    </location>
</feature>
<evidence type="ECO:0000259" key="28">
    <source>
        <dbReference type="PROSITE" id="PS50948"/>
    </source>
</evidence>
<keyword evidence="8" id="KW-0430">Lectin</keyword>
<evidence type="ECO:0000256" key="3">
    <source>
        <dbReference type="ARBA" id="ARBA00022527"/>
    </source>
</evidence>
<keyword evidence="16" id="KW-0325">Glycoprotein</keyword>
<protein>
    <recommendedName>
        <fullName evidence="19">Receptor-like serine/threonine-protein kinase</fullName>
        <ecNumber evidence="19">2.7.11.1</ecNumber>
    </recommendedName>
</protein>
<dbReference type="Pfam" id="PF07714">
    <property type="entry name" value="PK_Tyr_Ser-Thr"/>
    <property type="match status" value="1"/>
</dbReference>
<keyword evidence="6 23" id="KW-0812">Transmembrane</keyword>
<feature type="domain" description="Apple" evidence="28">
    <location>
        <begin position="347"/>
        <end position="427"/>
    </location>
</feature>
<evidence type="ECO:0000256" key="16">
    <source>
        <dbReference type="ARBA" id="ARBA00023180"/>
    </source>
</evidence>
<dbReference type="InterPro" id="IPR036426">
    <property type="entry name" value="Bulb-type_lectin_dom_sf"/>
</dbReference>
<keyword evidence="7 24" id="KW-0732">Signal</keyword>
<keyword evidence="4 20" id="KW-0245">EGF-like domain</keyword>
<comment type="caution">
    <text evidence="29">The sequence shown here is derived from an EMBL/GenBank/DDBJ whole genome shotgun (WGS) entry which is preliminary data.</text>
</comment>
<dbReference type="PROSITE" id="PS50011">
    <property type="entry name" value="PROTEIN_KINASE_DOM"/>
    <property type="match status" value="1"/>
</dbReference>
<dbReference type="InterPro" id="IPR024171">
    <property type="entry name" value="SRK-like_kinase"/>
</dbReference>
<dbReference type="GO" id="GO:0004674">
    <property type="term" value="F:protein serine/threonine kinase activity"/>
    <property type="evidence" value="ECO:0007669"/>
    <property type="project" value="UniProtKB-KW"/>
</dbReference>
<comment type="catalytic activity">
    <reaction evidence="18 19">
        <text>L-seryl-[protein] + ATP = O-phospho-L-seryl-[protein] + ADP + H(+)</text>
        <dbReference type="Rhea" id="RHEA:17989"/>
        <dbReference type="Rhea" id="RHEA-COMP:9863"/>
        <dbReference type="Rhea" id="RHEA-COMP:11604"/>
        <dbReference type="ChEBI" id="CHEBI:15378"/>
        <dbReference type="ChEBI" id="CHEBI:29999"/>
        <dbReference type="ChEBI" id="CHEBI:30616"/>
        <dbReference type="ChEBI" id="CHEBI:83421"/>
        <dbReference type="ChEBI" id="CHEBI:456216"/>
        <dbReference type="EC" id="2.7.11.1"/>
    </reaction>
</comment>
<keyword evidence="5 19" id="KW-0808">Transferase</keyword>
<dbReference type="GO" id="GO:0005524">
    <property type="term" value="F:ATP binding"/>
    <property type="evidence" value="ECO:0007669"/>
    <property type="project" value="UniProtKB-UniRule"/>
</dbReference>
<dbReference type="Gene3D" id="2.90.10.10">
    <property type="entry name" value="Bulb-type lectin domain"/>
    <property type="match status" value="1"/>
</dbReference>
<dbReference type="Gene3D" id="3.30.200.20">
    <property type="entry name" value="Phosphorylase Kinase, domain 1"/>
    <property type="match status" value="1"/>
</dbReference>
<feature type="region of interest" description="Disordered" evidence="22">
    <location>
        <begin position="810"/>
        <end position="832"/>
    </location>
</feature>
<dbReference type="PROSITE" id="PS00108">
    <property type="entry name" value="PROTEIN_KINASE_ST"/>
    <property type="match status" value="1"/>
</dbReference>
<dbReference type="InterPro" id="IPR000719">
    <property type="entry name" value="Prot_kinase_dom"/>
</dbReference>
<keyword evidence="2" id="KW-1003">Cell membrane</keyword>
<dbReference type="Pfam" id="PF11883">
    <property type="entry name" value="DUF3403"/>
    <property type="match status" value="1"/>
</dbReference>
<dbReference type="InterPro" id="IPR008271">
    <property type="entry name" value="Ser/Thr_kinase_AS"/>
</dbReference>
<dbReference type="PANTHER" id="PTHR27002:SF1095">
    <property type="entry name" value="G-TYPE LECTIN S-RECEPTOR-LIKE SERINE_THREONINE-PROTEIN KINASE RKS1"/>
    <property type="match status" value="1"/>
</dbReference>
<comment type="subcellular location">
    <subcellularLocation>
        <location evidence="1">Cell membrane</location>
        <topology evidence="1">Single-pass type I membrane protein</topology>
    </subcellularLocation>
</comment>
<dbReference type="PROSITE" id="PS50927">
    <property type="entry name" value="BULB_LECTIN"/>
    <property type="match status" value="1"/>
</dbReference>
<dbReference type="InterPro" id="IPR001245">
    <property type="entry name" value="Ser-Thr/Tyr_kinase_cat_dom"/>
</dbReference>
<dbReference type="InterPro" id="IPR000858">
    <property type="entry name" value="S_locus_glycoprot_dom"/>
</dbReference>
<dbReference type="InterPro" id="IPR017441">
    <property type="entry name" value="Protein_kinase_ATP_BS"/>
</dbReference>
<dbReference type="SMART" id="SM00220">
    <property type="entry name" value="S_TKc"/>
    <property type="match status" value="1"/>
</dbReference>
<evidence type="ECO:0000256" key="18">
    <source>
        <dbReference type="ARBA" id="ARBA00048679"/>
    </source>
</evidence>
<dbReference type="InterPro" id="IPR000742">
    <property type="entry name" value="EGF"/>
</dbReference>
<feature type="chain" id="PRO_5042165699" description="Receptor-like serine/threonine-protein kinase" evidence="24">
    <location>
        <begin position="19"/>
        <end position="840"/>
    </location>
</feature>
<dbReference type="Pfam" id="PF01453">
    <property type="entry name" value="B_lectin"/>
    <property type="match status" value="1"/>
</dbReference>
<name>A0AAE1M5G7_9FABA</name>
<evidence type="ECO:0000256" key="20">
    <source>
        <dbReference type="PROSITE-ProRule" id="PRU00076"/>
    </source>
</evidence>
<dbReference type="FunFam" id="1.10.510.10:FF:000060">
    <property type="entry name" value="G-type lectin S-receptor-like serine/threonine-protein kinase"/>
    <property type="match status" value="1"/>
</dbReference>
<keyword evidence="14" id="KW-1015">Disulfide bond</keyword>
<evidence type="ECO:0000256" key="7">
    <source>
        <dbReference type="ARBA" id="ARBA00022729"/>
    </source>
</evidence>
<evidence type="ECO:0000256" key="17">
    <source>
        <dbReference type="ARBA" id="ARBA00047899"/>
    </source>
</evidence>
<dbReference type="SUPFAM" id="SSF51110">
    <property type="entry name" value="alpha-D-mannose-specific plant lectins"/>
    <property type="match status" value="1"/>
</dbReference>
<feature type="domain" description="EGF-like" evidence="26">
    <location>
        <begin position="289"/>
        <end position="327"/>
    </location>
</feature>
<organism evidence="29 30">
    <name type="scientific">Acacia crassicarpa</name>
    <name type="common">northern wattle</name>
    <dbReference type="NCBI Taxonomy" id="499986"/>
    <lineage>
        <taxon>Eukaryota</taxon>
        <taxon>Viridiplantae</taxon>
        <taxon>Streptophyta</taxon>
        <taxon>Embryophyta</taxon>
        <taxon>Tracheophyta</taxon>
        <taxon>Spermatophyta</taxon>
        <taxon>Magnoliopsida</taxon>
        <taxon>eudicotyledons</taxon>
        <taxon>Gunneridae</taxon>
        <taxon>Pentapetalae</taxon>
        <taxon>rosids</taxon>
        <taxon>fabids</taxon>
        <taxon>Fabales</taxon>
        <taxon>Fabaceae</taxon>
        <taxon>Caesalpinioideae</taxon>
        <taxon>mimosoid clade</taxon>
        <taxon>Acacieae</taxon>
        <taxon>Acacia</taxon>
    </lineage>
</organism>
<dbReference type="Proteomes" id="UP001293593">
    <property type="component" value="Unassembled WGS sequence"/>
</dbReference>
<evidence type="ECO:0000256" key="22">
    <source>
        <dbReference type="SAM" id="MobiDB-lite"/>
    </source>
</evidence>
<dbReference type="InterPro" id="IPR003609">
    <property type="entry name" value="Pan_app"/>
</dbReference>
<feature type="signal peptide" evidence="24">
    <location>
        <begin position="1"/>
        <end position="18"/>
    </location>
</feature>
<evidence type="ECO:0000256" key="6">
    <source>
        <dbReference type="ARBA" id="ARBA00022692"/>
    </source>
</evidence>
<dbReference type="InterPro" id="IPR001480">
    <property type="entry name" value="Bulb-type_lectin_dom"/>
</dbReference>